<dbReference type="Proteomes" id="UP000031070">
    <property type="component" value="Segment"/>
</dbReference>
<keyword evidence="3" id="KW-1185">Reference proteome</keyword>
<gene>
    <name evidence="2" type="ORF">CPT_Shivani38</name>
</gene>
<reference evidence="3" key="1">
    <citation type="submission" date="2014-11" db="EMBL/GenBank/DDBJ databases">
        <title>Complete Genome of Salmonella enterica serovar Typhimurium Siphophage Shivani.</title>
        <authorList>
            <person name="Piya D."/>
            <person name="Xie Y."/>
            <person name="Hernandez A.C."/>
            <person name="Everett G.F.K."/>
        </authorList>
    </citation>
    <scope>NUCLEOTIDE SEQUENCE [LARGE SCALE GENOMIC DNA]</scope>
</reference>
<feature type="domain" description="HNH nuclease" evidence="1">
    <location>
        <begin position="56"/>
        <end position="96"/>
    </location>
</feature>
<sequence length="179" mass="21232">MITQERLKELLEYNPETGIFTWKIDGNNQYVKRGMEAGTLYNNDYIMIMVEGERQGAHRWAFLYMEGYIPEFVDHIDRNPQNNRWKNLRSASKPQNCRNKKHRKSKSGYANVMWAKDRQKWRVQITDETGRKRMKGTFNYEDLALAVDLANKSRQEIAGEYALIEEFLGYIPDLEELNK</sequence>
<dbReference type="RefSeq" id="YP_009194682.1">
    <property type="nucleotide sequence ID" value="NC_028754.1"/>
</dbReference>
<keyword evidence="2" id="KW-0540">Nuclease</keyword>
<dbReference type="Gene3D" id="1.20.5.2050">
    <property type="match status" value="1"/>
</dbReference>
<name>A0A0A7TX96_9CAUD</name>
<evidence type="ECO:0000313" key="2">
    <source>
        <dbReference type="EMBL" id="AJA73485.1"/>
    </source>
</evidence>
<organism evidence="2 3">
    <name type="scientific">Salmonella phage Shivani</name>
    <dbReference type="NCBI Taxonomy" id="1572715"/>
    <lineage>
        <taxon>Viruses</taxon>
        <taxon>Duplodnaviria</taxon>
        <taxon>Heunggongvirae</taxon>
        <taxon>Uroviricota</taxon>
        <taxon>Caudoviricetes</taxon>
        <taxon>Demerecviridae</taxon>
        <taxon>Markadamsvirinae</taxon>
        <taxon>Tequintavirus</taxon>
        <taxon>Tequintavirus shivani</taxon>
    </lineage>
</organism>
<dbReference type="SUPFAM" id="SSF54060">
    <property type="entry name" value="His-Me finger endonucleases"/>
    <property type="match status" value="1"/>
</dbReference>
<keyword evidence="2" id="KW-0255">Endonuclease</keyword>
<dbReference type="EMBL" id="KP143763">
    <property type="protein sequence ID" value="AJA73485.1"/>
    <property type="molecule type" value="Genomic_DNA"/>
</dbReference>
<protein>
    <submittedName>
        <fullName evidence="2">HNH homing endonuclease</fullName>
    </submittedName>
</protein>
<dbReference type="Pfam" id="PF13392">
    <property type="entry name" value="HNH_3"/>
    <property type="match status" value="1"/>
</dbReference>
<keyword evidence="2" id="KW-0378">Hydrolase</keyword>
<dbReference type="KEGG" id="vg:26646559"/>
<evidence type="ECO:0000313" key="3">
    <source>
        <dbReference type="Proteomes" id="UP000031070"/>
    </source>
</evidence>
<dbReference type="Gene3D" id="3.90.75.20">
    <property type="match status" value="1"/>
</dbReference>
<dbReference type="OrthoDB" id="21336at10239"/>
<dbReference type="GeneID" id="26646559"/>
<proteinExistence type="predicted"/>
<dbReference type="InterPro" id="IPR003615">
    <property type="entry name" value="HNH_nuc"/>
</dbReference>
<dbReference type="InterPro" id="IPR044925">
    <property type="entry name" value="His-Me_finger_sf"/>
</dbReference>
<dbReference type="GO" id="GO:0004519">
    <property type="term" value="F:endonuclease activity"/>
    <property type="evidence" value="ECO:0007669"/>
    <property type="project" value="UniProtKB-KW"/>
</dbReference>
<evidence type="ECO:0000259" key="1">
    <source>
        <dbReference type="Pfam" id="PF13392"/>
    </source>
</evidence>
<accession>A0A0A7TX96</accession>